<dbReference type="SUPFAM" id="SSF51735">
    <property type="entry name" value="NAD(P)-binding Rossmann-fold domains"/>
    <property type="match status" value="1"/>
</dbReference>
<dbReference type="Proteomes" id="UP001353858">
    <property type="component" value="Unassembled WGS sequence"/>
</dbReference>
<dbReference type="AlphaFoldDB" id="A0AAN7SRH3"/>
<evidence type="ECO:0000256" key="1">
    <source>
        <dbReference type="ARBA" id="ARBA00006484"/>
    </source>
</evidence>
<reference evidence="5" key="1">
    <citation type="submission" date="2023-01" db="EMBL/GenBank/DDBJ databases">
        <title>Key to firefly adult light organ development and bioluminescence: homeobox transcription factors regulate luciferase expression and transportation to peroxisome.</title>
        <authorList>
            <person name="Fu X."/>
        </authorList>
    </citation>
    <scope>NUCLEOTIDE SEQUENCE [LARGE SCALE GENOMIC DNA]</scope>
</reference>
<dbReference type="PANTHER" id="PTHR43115:SF4">
    <property type="entry name" value="DEHYDROGENASE_REDUCTASE SDR FAMILY MEMBER 11"/>
    <property type="match status" value="1"/>
</dbReference>
<evidence type="ECO:0000256" key="3">
    <source>
        <dbReference type="RuleBase" id="RU000363"/>
    </source>
</evidence>
<dbReference type="PROSITE" id="PS00061">
    <property type="entry name" value="ADH_SHORT"/>
    <property type="match status" value="1"/>
</dbReference>
<accession>A0AAN7SRH3</accession>
<dbReference type="GO" id="GO:0016616">
    <property type="term" value="F:oxidoreductase activity, acting on the CH-OH group of donors, NAD or NADP as acceptor"/>
    <property type="evidence" value="ECO:0007669"/>
    <property type="project" value="UniProtKB-ARBA"/>
</dbReference>
<evidence type="ECO:0000256" key="2">
    <source>
        <dbReference type="ARBA" id="ARBA00023002"/>
    </source>
</evidence>
<protein>
    <recommendedName>
        <fullName evidence="6">Farnesol dehydrogenase</fullName>
    </recommendedName>
</protein>
<dbReference type="InterPro" id="IPR036291">
    <property type="entry name" value="NAD(P)-bd_dom_sf"/>
</dbReference>
<dbReference type="InterPro" id="IPR002347">
    <property type="entry name" value="SDR_fam"/>
</dbReference>
<comment type="similarity">
    <text evidence="1 3">Belongs to the short-chain dehydrogenases/reductases (SDR) family.</text>
</comment>
<keyword evidence="2" id="KW-0560">Oxidoreductase</keyword>
<organism evidence="4 5">
    <name type="scientific">Aquatica leii</name>
    <dbReference type="NCBI Taxonomy" id="1421715"/>
    <lineage>
        <taxon>Eukaryota</taxon>
        <taxon>Metazoa</taxon>
        <taxon>Ecdysozoa</taxon>
        <taxon>Arthropoda</taxon>
        <taxon>Hexapoda</taxon>
        <taxon>Insecta</taxon>
        <taxon>Pterygota</taxon>
        <taxon>Neoptera</taxon>
        <taxon>Endopterygota</taxon>
        <taxon>Coleoptera</taxon>
        <taxon>Polyphaga</taxon>
        <taxon>Elateriformia</taxon>
        <taxon>Elateroidea</taxon>
        <taxon>Lampyridae</taxon>
        <taxon>Luciolinae</taxon>
        <taxon>Aquatica</taxon>
    </lineage>
</organism>
<evidence type="ECO:0000313" key="4">
    <source>
        <dbReference type="EMBL" id="KAK4880620.1"/>
    </source>
</evidence>
<dbReference type="InterPro" id="IPR020904">
    <property type="entry name" value="Sc_DH/Rdtase_CS"/>
</dbReference>
<dbReference type="PRINTS" id="PR00081">
    <property type="entry name" value="GDHRDH"/>
</dbReference>
<dbReference type="Gene3D" id="3.40.50.720">
    <property type="entry name" value="NAD(P)-binding Rossmann-like Domain"/>
    <property type="match status" value="1"/>
</dbReference>
<comment type="caution">
    <text evidence="4">The sequence shown here is derived from an EMBL/GenBank/DDBJ whole genome shotgun (WGS) entry which is preliminary data.</text>
</comment>
<gene>
    <name evidence="4" type="ORF">RN001_008766</name>
</gene>
<name>A0AAN7SRH3_9COLE</name>
<sequence>MDRWRNKVAIVTGASFGIGAAIAEYLVKEEVLVVGLARSQDKLKELSKKLNKDKTYFHFYVTDITKEEDILKAFKWTIDTLGPIHILINNAGITRFSGLTDGKTNTWKEILDTNVMGLCIATREAIQNMKENNVDGHIIHINSVAGHSTPAPMNVYGASKYAVTSLTESLRLQLVSEKSKIKVTSISPGYVETNLLTSAFAQSELPDPQMAEEILKMPALQSEDIAESVLYTLSTPPHVQVHELIIKPVGERF</sequence>
<dbReference type="FunFam" id="3.40.50.720:FF:000047">
    <property type="entry name" value="NADP-dependent L-serine/L-allo-threonine dehydrogenase"/>
    <property type="match status" value="1"/>
</dbReference>
<dbReference type="Pfam" id="PF00106">
    <property type="entry name" value="adh_short"/>
    <property type="match status" value="1"/>
</dbReference>
<evidence type="ECO:0000313" key="5">
    <source>
        <dbReference type="Proteomes" id="UP001353858"/>
    </source>
</evidence>
<dbReference type="EMBL" id="JARPUR010000003">
    <property type="protein sequence ID" value="KAK4880620.1"/>
    <property type="molecule type" value="Genomic_DNA"/>
</dbReference>
<proteinExistence type="inferred from homology"/>
<keyword evidence="5" id="KW-1185">Reference proteome</keyword>
<dbReference type="PRINTS" id="PR00080">
    <property type="entry name" value="SDRFAMILY"/>
</dbReference>
<evidence type="ECO:0008006" key="6">
    <source>
        <dbReference type="Google" id="ProtNLM"/>
    </source>
</evidence>
<dbReference type="PANTHER" id="PTHR43115">
    <property type="entry name" value="DEHYDROGENASE/REDUCTASE SDR FAMILY MEMBER 11"/>
    <property type="match status" value="1"/>
</dbReference>